<organism evidence="1 2">
    <name type="scientific">Halioglobus japonicus</name>
    <dbReference type="NCBI Taxonomy" id="930805"/>
    <lineage>
        <taxon>Bacteria</taxon>
        <taxon>Pseudomonadati</taxon>
        <taxon>Pseudomonadota</taxon>
        <taxon>Gammaproteobacteria</taxon>
        <taxon>Cellvibrionales</taxon>
        <taxon>Halieaceae</taxon>
        <taxon>Halioglobus</taxon>
    </lineage>
</organism>
<accession>A0AAP8MHC9</accession>
<evidence type="ECO:0008006" key="3">
    <source>
        <dbReference type="Google" id="ProtNLM"/>
    </source>
</evidence>
<dbReference type="KEGG" id="hja:BST95_13360"/>
<comment type="caution">
    <text evidence="1">The sequence shown here is derived from an EMBL/GenBank/DDBJ whole genome shotgun (WGS) entry which is preliminary data.</text>
</comment>
<protein>
    <recommendedName>
        <fullName evidence="3">Membrane fusion protein biotin-lipoyl like domain-containing protein</fullName>
    </recommendedName>
</protein>
<proteinExistence type="predicted"/>
<sequence length="112" mass="12074">MVFLARRRSLHQNKRLAKALILSILRGTIIRRGISVMRRASAIFAVLMLLFIQHAMAQPRVVSSLGRIEPAGGVLRLAGPSGLGSVIMDLRVEEGQQVKAGDVIATLFDSGG</sequence>
<name>A0AAP8MHC9_9GAMM</name>
<dbReference type="EMBL" id="PKUR01000001">
    <property type="protein sequence ID" value="PLW87893.1"/>
    <property type="molecule type" value="Genomic_DNA"/>
</dbReference>
<reference evidence="1 2" key="1">
    <citation type="submission" date="2018-01" db="EMBL/GenBank/DDBJ databases">
        <title>The draft genome sequence of Halioglobus japonicus S1-36.</title>
        <authorList>
            <person name="Du Z.-J."/>
            <person name="Shi M.-J."/>
        </authorList>
    </citation>
    <scope>NUCLEOTIDE SEQUENCE [LARGE SCALE GENOMIC DNA]</scope>
    <source>
        <strain evidence="1 2">S1-36</strain>
    </source>
</reference>
<dbReference type="AlphaFoldDB" id="A0AAP8MHC9"/>
<evidence type="ECO:0000313" key="2">
    <source>
        <dbReference type="Proteomes" id="UP000235162"/>
    </source>
</evidence>
<evidence type="ECO:0000313" key="1">
    <source>
        <dbReference type="EMBL" id="PLW87893.1"/>
    </source>
</evidence>
<gene>
    <name evidence="1" type="ORF">C0029_04825</name>
</gene>
<keyword evidence="2" id="KW-1185">Reference proteome</keyword>
<dbReference type="Proteomes" id="UP000235162">
    <property type="component" value="Unassembled WGS sequence"/>
</dbReference>